<dbReference type="GO" id="GO:0006508">
    <property type="term" value="P:proteolysis"/>
    <property type="evidence" value="ECO:0007669"/>
    <property type="project" value="InterPro"/>
</dbReference>
<feature type="compositionally biased region" description="Acidic residues" evidence="1">
    <location>
        <begin position="781"/>
        <end position="790"/>
    </location>
</feature>
<reference evidence="2" key="1">
    <citation type="submission" date="2022-10" db="EMBL/GenBank/DDBJ databases">
        <authorList>
            <person name="Chen Y."/>
            <person name="Dougan E. K."/>
            <person name="Chan C."/>
            <person name="Rhodes N."/>
            <person name="Thang M."/>
        </authorList>
    </citation>
    <scope>NUCLEOTIDE SEQUENCE</scope>
</reference>
<evidence type="ECO:0000313" key="3">
    <source>
        <dbReference type="EMBL" id="CAL1148706.1"/>
    </source>
</evidence>
<feature type="compositionally biased region" description="Basic and acidic residues" evidence="1">
    <location>
        <begin position="690"/>
        <end position="700"/>
    </location>
</feature>
<dbReference type="GO" id="GO:0004190">
    <property type="term" value="F:aspartic-type endopeptidase activity"/>
    <property type="evidence" value="ECO:0007669"/>
    <property type="project" value="InterPro"/>
</dbReference>
<dbReference type="PROSITE" id="PS00141">
    <property type="entry name" value="ASP_PROTEASE"/>
    <property type="match status" value="1"/>
</dbReference>
<feature type="compositionally biased region" description="Basic and acidic residues" evidence="1">
    <location>
        <begin position="970"/>
        <end position="983"/>
    </location>
</feature>
<reference evidence="3" key="2">
    <citation type="submission" date="2024-04" db="EMBL/GenBank/DDBJ databases">
        <authorList>
            <person name="Chen Y."/>
            <person name="Shah S."/>
            <person name="Dougan E. K."/>
            <person name="Thang M."/>
            <person name="Chan C."/>
        </authorList>
    </citation>
    <scope>NUCLEOTIDE SEQUENCE [LARGE SCALE GENOMIC DNA]</scope>
</reference>
<feature type="non-terminal residue" evidence="2">
    <location>
        <position position="1069"/>
    </location>
</feature>
<feature type="region of interest" description="Disordered" evidence="1">
    <location>
        <begin position="952"/>
        <end position="1010"/>
    </location>
</feature>
<feature type="compositionally biased region" description="Basic and acidic residues" evidence="1">
    <location>
        <begin position="664"/>
        <end position="675"/>
    </location>
</feature>
<dbReference type="OrthoDB" id="10689828at2759"/>
<comment type="caution">
    <text evidence="2">The sequence shown here is derived from an EMBL/GenBank/DDBJ whole genome shotgun (WGS) entry which is preliminary data.</text>
</comment>
<sequence length="1069" mass="119650">KKDLQGACFVPPEFFQDGPGLPDFAHRTFRIPNHFQQEVEVQKNPPLGSAFSTAIAAIAAHAYSRMLKPPLGIVQLSMKSCLDDLEPRPVIEPRKSKGGAKHPDTCKECVFYFFSATGCTKGESHDDGKEGKDVLKDVCKEIEELPPSKPEASADSAQPRSPRGSPSGATGAGAEQVFAQLLLQLQQGQAQIARETRDCLQKLAEGFQKSSTRPGIVDVKGIGKPDNFKGSHEEVQKQWKPWSYKFETWFCSQWPTGQQALDYARGKGDDPVTAVDLLNHTLQDIDAIDAHLHVALVSLTQGMAYDVVYNSRKKCGLDAWRRLCVTYEPQNNRTNIRLLRRILSPSRSTMSTMRSSLDHFESDIVEYESKGQAKPSDETLRAVLLAMVPENLEEHLELNIQRFDTYSKMRSEVISFLEQKAEGQETWNEEAWPNQDGQWEEQTGEQGAICVASADSAQQAPRQRPLTKYEKALEGEQKEFMEGKIWKRPEVFWNMPFRLVCNQSCYEGKFYCGYQRCKHKGFTSPSQFNQHLCSKVGTRGHPDQEQINAWEKDPYVVPEGRRHYGLWDPETGNMLNAKVDAWDSEPLRVAIEKSKERLRLELSAKKPPAQEEATEVEKKETVLLKAKPKCKPEKFGTKHVENVDDSSEYTIDSEDIEEGEPEAFEVKDEKVKIPEEDPEEKPEETAEDLEALREEKGQDLAKKDIKALEKKKLEEKKALKKKPVGFTPGALIMQKLEEVKSIEGTLVLLDRDHPARKALEETIAQKKEEMKKIQAERQKEDDEMNPEEGGEGQSGELNSFGPPSKLPPRRDGPEGNNWCRVDFIVDSGASDSTLPVGVLPGIPMKPPHGFKDFALADGRIIPNLGQKVVQMAFQCGLVLTGTFSVVYSAKPLLSVGKMTNLGHTVNMTPEGGQIILKNGKSTKIYFRRMEIAAEGEEEAKQDASKRQRLAIQDVGVERASGPSSGSGIKRPAEDPPQDPRLETPEQPGGSVASTRQPGTKRDVEQAGLSSDPMEDVVQFLPFWTPCWTVKNTFINVPEENVSSDEEFYTPFKRCNESSPAVLQDSHSLR</sequence>
<feature type="non-terminal residue" evidence="2">
    <location>
        <position position="1"/>
    </location>
</feature>
<organism evidence="2">
    <name type="scientific">Cladocopium goreaui</name>
    <dbReference type="NCBI Taxonomy" id="2562237"/>
    <lineage>
        <taxon>Eukaryota</taxon>
        <taxon>Sar</taxon>
        <taxon>Alveolata</taxon>
        <taxon>Dinophyceae</taxon>
        <taxon>Suessiales</taxon>
        <taxon>Symbiodiniaceae</taxon>
        <taxon>Cladocopium</taxon>
    </lineage>
</organism>
<dbReference type="EMBL" id="CAMXCT020002058">
    <property type="protein sequence ID" value="CAL1148706.1"/>
    <property type="molecule type" value="Genomic_DNA"/>
</dbReference>
<feature type="region of interest" description="Disordered" evidence="1">
    <location>
        <begin position="637"/>
        <end position="700"/>
    </location>
</feature>
<feature type="compositionally biased region" description="Acidic residues" evidence="1">
    <location>
        <begin position="676"/>
        <end position="689"/>
    </location>
</feature>
<evidence type="ECO:0000313" key="2">
    <source>
        <dbReference type="EMBL" id="CAI3995331.1"/>
    </source>
</evidence>
<feature type="region of interest" description="Disordered" evidence="1">
    <location>
        <begin position="145"/>
        <end position="171"/>
    </location>
</feature>
<evidence type="ECO:0000256" key="1">
    <source>
        <dbReference type="SAM" id="MobiDB-lite"/>
    </source>
</evidence>
<gene>
    <name evidence="2" type="ORF">C1SCF055_LOCUS21910</name>
</gene>
<protein>
    <submittedName>
        <fullName evidence="2">Uncharacterized protein</fullName>
    </submittedName>
</protein>
<name>A0A9P1G0V1_9DINO</name>
<accession>A0A9P1G0V1</accession>
<proteinExistence type="predicted"/>
<feature type="compositionally biased region" description="Acidic residues" evidence="1">
    <location>
        <begin position="643"/>
        <end position="663"/>
    </location>
</feature>
<feature type="compositionally biased region" description="Basic and acidic residues" evidence="1">
    <location>
        <begin position="762"/>
        <end position="780"/>
    </location>
</feature>
<feature type="region of interest" description="Disordered" evidence="1">
    <location>
        <begin position="762"/>
        <end position="813"/>
    </location>
</feature>
<dbReference type="InterPro" id="IPR001969">
    <property type="entry name" value="Aspartic_peptidase_AS"/>
</dbReference>
<dbReference type="EMBL" id="CAMXCT010002058">
    <property type="protein sequence ID" value="CAI3995331.1"/>
    <property type="molecule type" value="Genomic_DNA"/>
</dbReference>
<dbReference type="AlphaFoldDB" id="A0A9P1G0V1"/>